<dbReference type="Proteomes" id="UP000001861">
    <property type="component" value="Unassembled WGS sequence"/>
</dbReference>
<feature type="compositionally biased region" description="Low complexity" evidence="1">
    <location>
        <begin position="297"/>
        <end position="310"/>
    </location>
</feature>
<evidence type="ECO:0000256" key="1">
    <source>
        <dbReference type="SAM" id="MobiDB-lite"/>
    </source>
</evidence>
<evidence type="ECO:0000313" key="3">
    <source>
        <dbReference type="EMBL" id="EAU88924.2"/>
    </source>
</evidence>
<feature type="region of interest" description="Disordered" evidence="1">
    <location>
        <begin position="417"/>
        <end position="492"/>
    </location>
</feature>
<proteinExistence type="predicted"/>
<feature type="region of interest" description="Disordered" evidence="1">
    <location>
        <begin position="351"/>
        <end position="385"/>
    </location>
</feature>
<dbReference type="HOGENOM" id="CLU_036313_2_1_1"/>
<keyword evidence="2" id="KW-0812">Transmembrane</keyword>
<gene>
    <name evidence="3" type="ORF">CC1G_10570</name>
</gene>
<dbReference type="STRING" id="240176.A8NDY4"/>
<feature type="compositionally biased region" description="Low complexity" evidence="1">
    <location>
        <begin position="351"/>
        <end position="363"/>
    </location>
</feature>
<dbReference type="OrthoDB" id="3029306at2759"/>
<dbReference type="RefSeq" id="XP_001832894.2">
    <property type="nucleotide sequence ID" value="XM_001832842.2"/>
</dbReference>
<dbReference type="VEuPathDB" id="FungiDB:CC1G_10570"/>
<accession>A8NDY4</accession>
<dbReference type="GeneID" id="6009385"/>
<evidence type="ECO:0000256" key="2">
    <source>
        <dbReference type="SAM" id="Phobius"/>
    </source>
</evidence>
<dbReference type="AlphaFoldDB" id="A8NDY4"/>
<feature type="compositionally biased region" description="Low complexity" evidence="1">
    <location>
        <begin position="435"/>
        <end position="448"/>
    </location>
</feature>
<feature type="transmembrane region" description="Helical" evidence="2">
    <location>
        <begin position="323"/>
        <end position="347"/>
    </location>
</feature>
<dbReference type="EMBL" id="AACS02000002">
    <property type="protein sequence ID" value="EAU88924.2"/>
    <property type="molecule type" value="Genomic_DNA"/>
</dbReference>
<keyword evidence="2" id="KW-0472">Membrane</keyword>
<dbReference type="eggNOG" id="ENOG502S423">
    <property type="taxonomic scope" value="Eukaryota"/>
</dbReference>
<dbReference type="KEGG" id="cci:CC1G_10570"/>
<keyword evidence="2" id="KW-1133">Transmembrane helix</keyword>
<dbReference type="OMA" id="EDSFHYV"/>
<feature type="compositionally biased region" description="Polar residues" evidence="1">
    <location>
        <begin position="364"/>
        <end position="382"/>
    </location>
</feature>
<sequence>MTSRRWVVLDDVDTNIVYGGTWFTVYDSSGSPGDNGPAYMGTLHGVNETDLAVATFEFDGSAVKAIGPGNRSNSPGAPGWDCRIDMESVGSRTTQNIENSLELCVWDAPDGSAGRHRLEVLAWAQGQAFWLDRIVYVPAPGADVGSPVVMLEIGDPAIAYGEGWLLLDDEAATMTQERGATVEIEFVGTRLTWVGYVPAEVPHGPASGAFSIDGRAPATFTLRGPPEGGDPSEAPPLYHQTFFQTPQLPFGPHKVVVEYHGDASLTPLTLSHIFIQDGNCTVPAPGEPSVFDTWTKPSPSSGSEPTSSSPAGQNASTTNGVPVGAIVGGALGGLFLLLLSILMVVFLRRRGSNSSTGNSSSRNVEQVGTSSWGRTSPSTQHPQPFDVAPYFSGNEHLIPGVRPLVSYHPPVKGGVVGSVSDGRATEGAGTPVPCGASGSQGSTTQAGSGSMGVGSTAWGSGVALVGDSGAGAPLREGRLEDDDDVPPTYSAT</sequence>
<reference evidence="3 4" key="1">
    <citation type="journal article" date="2010" name="Proc. Natl. Acad. Sci. U.S.A.">
        <title>Insights into evolution of multicellular fungi from the assembled chromosomes of the mushroom Coprinopsis cinerea (Coprinus cinereus).</title>
        <authorList>
            <person name="Stajich J.E."/>
            <person name="Wilke S.K."/>
            <person name="Ahren D."/>
            <person name="Au C.H."/>
            <person name="Birren B.W."/>
            <person name="Borodovsky M."/>
            <person name="Burns C."/>
            <person name="Canback B."/>
            <person name="Casselton L.A."/>
            <person name="Cheng C.K."/>
            <person name="Deng J."/>
            <person name="Dietrich F.S."/>
            <person name="Fargo D.C."/>
            <person name="Farman M.L."/>
            <person name="Gathman A.C."/>
            <person name="Goldberg J."/>
            <person name="Guigo R."/>
            <person name="Hoegger P.J."/>
            <person name="Hooker J.B."/>
            <person name="Huggins A."/>
            <person name="James T.Y."/>
            <person name="Kamada T."/>
            <person name="Kilaru S."/>
            <person name="Kodira C."/>
            <person name="Kues U."/>
            <person name="Kupfer D."/>
            <person name="Kwan H.S."/>
            <person name="Lomsadze A."/>
            <person name="Li W."/>
            <person name="Lilly W.W."/>
            <person name="Ma L.J."/>
            <person name="Mackey A.J."/>
            <person name="Manning G."/>
            <person name="Martin F."/>
            <person name="Muraguchi H."/>
            <person name="Natvig D.O."/>
            <person name="Palmerini H."/>
            <person name="Ramesh M.A."/>
            <person name="Rehmeyer C.J."/>
            <person name="Roe B.A."/>
            <person name="Shenoy N."/>
            <person name="Stanke M."/>
            <person name="Ter-Hovhannisyan V."/>
            <person name="Tunlid A."/>
            <person name="Velagapudi R."/>
            <person name="Vision T.J."/>
            <person name="Zeng Q."/>
            <person name="Zolan M.E."/>
            <person name="Pukkila P.J."/>
        </authorList>
    </citation>
    <scope>NUCLEOTIDE SEQUENCE [LARGE SCALE GENOMIC DNA]</scope>
    <source>
        <strain evidence="4">Okayama-7 / 130 / ATCC MYA-4618 / FGSC 9003</strain>
    </source>
</reference>
<keyword evidence="4" id="KW-1185">Reference proteome</keyword>
<dbReference type="Gene3D" id="2.60.120.260">
    <property type="entry name" value="Galactose-binding domain-like"/>
    <property type="match status" value="1"/>
</dbReference>
<feature type="region of interest" description="Disordered" evidence="1">
    <location>
        <begin position="285"/>
        <end position="316"/>
    </location>
</feature>
<evidence type="ECO:0000313" key="4">
    <source>
        <dbReference type="Proteomes" id="UP000001861"/>
    </source>
</evidence>
<dbReference type="InParanoid" id="A8NDY4"/>
<name>A8NDY4_COPC7</name>
<protein>
    <submittedName>
        <fullName evidence="3">Uncharacterized protein</fullName>
    </submittedName>
</protein>
<organism evidence="3 4">
    <name type="scientific">Coprinopsis cinerea (strain Okayama-7 / 130 / ATCC MYA-4618 / FGSC 9003)</name>
    <name type="common">Inky cap fungus</name>
    <name type="synonym">Hormographiella aspergillata</name>
    <dbReference type="NCBI Taxonomy" id="240176"/>
    <lineage>
        <taxon>Eukaryota</taxon>
        <taxon>Fungi</taxon>
        <taxon>Dikarya</taxon>
        <taxon>Basidiomycota</taxon>
        <taxon>Agaricomycotina</taxon>
        <taxon>Agaricomycetes</taxon>
        <taxon>Agaricomycetidae</taxon>
        <taxon>Agaricales</taxon>
        <taxon>Agaricineae</taxon>
        <taxon>Psathyrellaceae</taxon>
        <taxon>Coprinopsis</taxon>
    </lineage>
</organism>
<comment type="caution">
    <text evidence="3">The sequence shown here is derived from an EMBL/GenBank/DDBJ whole genome shotgun (WGS) entry which is preliminary data.</text>
</comment>